<organism evidence="1">
    <name type="scientific">Solibacter usitatus (strain Ellin6076)</name>
    <dbReference type="NCBI Taxonomy" id="234267"/>
    <lineage>
        <taxon>Bacteria</taxon>
        <taxon>Pseudomonadati</taxon>
        <taxon>Acidobacteriota</taxon>
        <taxon>Terriglobia</taxon>
        <taxon>Bryobacterales</taxon>
        <taxon>Solibacteraceae</taxon>
        <taxon>Candidatus Solibacter</taxon>
    </lineage>
</organism>
<evidence type="ECO:0000313" key="1">
    <source>
        <dbReference type="EMBL" id="ABJ87606.1"/>
    </source>
</evidence>
<dbReference type="STRING" id="234267.Acid_6684"/>
<gene>
    <name evidence="1" type="ordered locus">Acid_6684</name>
</gene>
<dbReference type="eggNOG" id="ENOG502ZWFB">
    <property type="taxonomic scope" value="Bacteria"/>
</dbReference>
<dbReference type="EMBL" id="CP000473">
    <property type="protein sequence ID" value="ABJ87606.1"/>
    <property type="molecule type" value="Genomic_DNA"/>
</dbReference>
<sequence>MSQNAITIQIDHPDLPPGPIQGFRFFWAYYVTGFNQPKHCQPGFKGTLSRQLNTYTARSGALYVMDERKLVPYLYVCGVGCGAKTLLFQKNFHLPLKPEHGAREVRKTYNGYRVTVENAAAMPIPELEDGWKGLDRETTRCKNFRFAVAQFGWTD</sequence>
<dbReference type="OrthoDB" id="122602at2"/>
<protein>
    <submittedName>
        <fullName evidence="1">Uncharacterized protein</fullName>
    </submittedName>
</protein>
<dbReference type="HOGENOM" id="CLU_1658390_0_0_0"/>
<dbReference type="KEGG" id="sus:Acid_6684"/>
<accession>Q01RW4</accession>
<dbReference type="InParanoid" id="Q01RW4"/>
<name>Q01RW4_SOLUE</name>
<dbReference type="AlphaFoldDB" id="Q01RW4"/>
<reference evidence="1" key="1">
    <citation type="submission" date="2006-10" db="EMBL/GenBank/DDBJ databases">
        <title>Complete sequence of Solibacter usitatus Ellin6076.</title>
        <authorList>
            <consortium name="US DOE Joint Genome Institute"/>
            <person name="Copeland A."/>
            <person name="Lucas S."/>
            <person name="Lapidus A."/>
            <person name="Barry K."/>
            <person name="Detter J.C."/>
            <person name="Glavina del Rio T."/>
            <person name="Hammon N."/>
            <person name="Israni S."/>
            <person name="Dalin E."/>
            <person name="Tice H."/>
            <person name="Pitluck S."/>
            <person name="Thompson L.S."/>
            <person name="Brettin T."/>
            <person name="Bruce D."/>
            <person name="Han C."/>
            <person name="Tapia R."/>
            <person name="Gilna P."/>
            <person name="Schmutz J."/>
            <person name="Larimer F."/>
            <person name="Land M."/>
            <person name="Hauser L."/>
            <person name="Kyrpides N."/>
            <person name="Mikhailova N."/>
            <person name="Janssen P.H."/>
            <person name="Kuske C.R."/>
            <person name="Richardson P."/>
        </authorList>
    </citation>
    <scope>NUCLEOTIDE SEQUENCE</scope>
    <source>
        <strain evidence="1">Ellin6076</strain>
    </source>
</reference>
<proteinExistence type="predicted"/>